<sequence>MLAELMANFPLWASLTAIILAQLIKVPWNFIITHQWDWSWIINSGGMPSAHTAAVTSLATSLGLAYGWDSPSFAVSTIIGIIVMYDATGVRRQAGMHAQVLNQLAEDFSSLLNELRHMKEKPVTEASVRLKEILGHQPIEVFTGAWFGIFISIIIYWIWY</sequence>
<name>A0A7W1XSK2_9BACL</name>
<gene>
    <name evidence="2" type="ORF">H2C83_08235</name>
</gene>
<dbReference type="Pfam" id="PF02681">
    <property type="entry name" value="DUF212"/>
    <property type="match status" value="1"/>
</dbReference>
<dbReference type="AlphaFoldDB" id="A0A7W1XSK2"/>
<evidence type="ECO:0000256" key="1">
    <source>
        <dbReference type="SAM" id="Phobius"/>
    </source>
</evidence>
<proteinExistence type="predicted"/>
<dbReference type="RefSeq" id="WP_181739697.1">
    <property type="nucleotide sequence ID" value="NZ_JACEOL010000028.1"/>
</dbReference>
<organism evidence="2 3">
    <name type="scientific">Thermoactinomyces mirandus</name>
    <dbReference type="NCBI Taxonomy" id="2756294"/>
    <lineage>
        <taxon>Bacteria</taxon>
        <taxon>Bacillati</taxon>
        <taxon>Bacillota</taxon>
        <taxon>Bacilli</taxon>
        <taxon>Bacillales</taxon>
        <taxon>Thermoactinomycetaceae</taxon>
        <taxon>Thermoactinomyces</taxon>
    </lineage>
</organism>
<dbReference type="EMBL" id="JACEOL010000028">
    <property type="protein sequence ID" value="MBA4602305.1"/>
    <property type="molecule type" value="Genomic_DNA"/>
</dbReference>
<keyword evidence="3" id="KW-1185">Reference proteome</keyword>
<protein>
    <submittedName>
        <fullName evidence="2">Divergent PAP2 family protein</fullName>
    </submittedName>
</protein>
<dbReference type="InterPro" id="IPR003832">
    <property type="entry name" value="DUF212"/>
</dbReference>
<keyword evidence="1" id="KW-0812">Transmembrane</keyword>
<accession>A0A7W1XSK2</accession>
<feature type="transmembrane region" description="Helical" evidence="1">
    <location>
        <begin position="6"/>
        <end position="24"/>
    </location>
</feature>
<keyword evidence="1" id="KW-0472">Membrane</keyword>
<evidence type="ECO:0000313" key="2">
    <source>
        <dbReference type="EMBL" id="MBA4602305.1"/>
    </source>
</evidence>
<evidence type="ECO:0000313" key="3">
    <source>
        <dbReference type="Proteomes" id="UP000538292"/>
    </source>
</evidence>
<feature type="transmembrane region" description="Helical" evidence="1">
    <location>
        <begin position="139"/>
        <end position="159"/>
    </location>
</feature>
<reference evidence="2 3" key="1">
    <citation type="submission" date="2020-07" db="EMBL/GenBank/DDBJ databases">
        <title>Thermoactinomyces phylogeny.</title>
        <authorList>
            <person name="Dunlap C."/>
        </authorList>
    </citation>
    <scope>NUCLEOTIDE SEQUENCE [LARGE SCALE GENOMIC DNA]</scope>
    <source>
        <strain evidence="2 3">AMNI-1</strain>
    </source>
</reference>
<dbReference type="PANTHER" id="PTHR31446:SF29">
    <property type="entry name" value="ACID PHOSPHATASE_VANADIUM-DEPENDENT HALOPEROXIDASE-RELATED PROTEIN"/>
    <property type="match status" value="1"/>
</dbReference>
<comment type="caution">
    <text evidence="2">The sequence shown here is derived from an EMBL/GenBank/DDBJ whole genome shotgun (WGS) entry which is preliminary data.</text>
</comment>
<dbReference type="PANTHER" id="PTHR31446">
    <property type="entry name" value="ACID PHOSPHATASE/VANADIUM-DEPENDENT HALOPEROXIDASE-RELATED PROTEIN"/>
    <property type="match status" value="1"/>
</dbReference>
<keyword evidence="1" id="KW-1133">Transmembrane helix</keyword>
<dbReference type="Proteomes" id="UP000538292">
    <property type="component" value="Unassembled WGS sequence"/>
</dbReference>